<keyword evidence="1" id="KW-0732">Signal</keyword>
<evidence type="ECO:0000313" key="2">
    <source>
        <dbReference type="EMBL" id="KAF5235319.1"/>
    </source>
</evidence>
<accession>A0AAN5Z714</accession>
<name>A0AAN5Z714_FUSAU</name>
<comment type="caution">
    <text evidence="2">The sequence shown here is derived from an EMBL/GenBank/DDBJ whole genome shotgun (WGS) entry which is preliminary data.</text>
</comment>
<evidence type="ECO:0000256" key="1">
    <source>
        <dbReference type="SAM" id="SignalP"/>
    </source>
</evidence>
<keyword evidence="3" id="KW-1185">Reference proteome</keyword>
<sequence length="237" mass="26240">MQFNIASLCLLAFSLPATIAQRTEENAVTIKTFPNQIGCGWGLAFAFASPTPTTIPQSSLIDSIFNNPSIPDVTIADLGVNETLLNAQDFGLAKRQTTLKITMYKIEFNDGYGAGILIISSPVPTEPGTTNAAHPLDILFVPTFQRSGRRMVRAYLAEVPDKPDALLPRFKFSNDWYYNDRFEGGIDLHFDNDSKFSGFIAMIGRQRPPYNIGQFNTRTFARKLSSVYSAKTTVPLQ</sequence>
<evidence type="ECO:0000313" key="3">
    <source>
        <dbReference type="Proteomes" id="UP000537989"/>
    </source>
</evidence>
<dbReference type="EMBL" id="JAAMOD010000203">
    <property type="protein sequence ID" value="KAF5235319.1"/>
    <property type="molecule type" value="Genomic_DNA"/>
</dbReference>
<proteinExistence type="predicted"/>
<reference evidence="2 3" key="1">
    <citation type="submission" date="2020-02" db="EMBL/GenBank/DDBJ databases">
        <title>Identification and distribution of gene clusters putatively required for synthesis of sphingolipid metabolism inhibitors in phylogenetically diverse species of the filamentous fungus Fusarium.</title>
        <authorList>
            <person name="Kim H.-S."/>
            <person name="Busman M."/>
            <person name="Brown D.W."/>
            <person name="Divon H."/>
            <person name="Uhlig S."/>
            <person name="Proctor R.H."/>
        </authorList>
    </citation>
    <scope>NUCLEOTIDE SEQUENCE [LARGE SCALE GENOMIC DNA]</scope>
    <source>
        <strain evidence="2 3">NRRL 2903</strain>
    </source>
</reference>
<protein>
    <submittedName>
        <fullName evidence="2">Uncharacterized protein</fullName>
    </submittedName>
</protein>
<gene>
    <name evidence="2" type="ORF">FAUST_7156</name>
</gene>
<feature type="chain" id="PRO_5042862133" evidence="1">
    <location>
        <begin position="21"/>
        <end position="237"/>
    </location>
</feature>
<organism evidence="2 3">
    <name type="scientific">Fusarium austroamericanum</name>
    <dbReference type="NCBI Taxonomy" id="282268"/>
    <lineage>
        <taxon>Eukaryota</taxon>
        <taxon>Fungi</taxon>
        <taxon>Dikarya</taxon>
        <taxon>Ascomycota</taxon>
        <taxon>Pezizomycotina</taxon>
        <taxon>Sordariomycetes</taxon>
        <taxon>Hypocreomycetidae</taxon>
        <taxon>Hypocreales</taxon>
        <taxon>Nectriaceae</taxon>
        <taxon>Fusarium</taxon>
    </lineage>
</organism>
<feature type="signal peptide" evidence="1">
    <location>
        <begin position="1"/>
        <end position="20"/>
    </location>
</feature>
<dbReference type="Proteomes" id="UP000537989">
    <property type="component" value="Unassembled WGS sequence"/>
</dbReference>
<dbReference type="AlphaFoldDB" id="A0AAN5Z714"/>